<dbReference type="EMBL" id="KE145372">
    <property type="protein sequence ID" value="EPE25148.1"/>
    <property type="molecule type" value="Genomic_DNA"/>
</dbReference>
<evidence type="ECO:0000313" key="1">
    <source>
        <dbReference type="EMBL" id="EPE25148.1"/>
    </source>
</evidence>
<dbReference type="RefSeq" id="XP_008088063.1">
    <property type="nucleotide sequence ID" value="XM_008089872.1"/>
</dbReference>
<dbReference type="GO" id="GO:0016787">
    <property type="term" value="F:hydrolase activity"/>
    <property type="evidence" value="ECO:0007669"/>
    <property type="project" value="UniProtKB-KW"/>
</dbReference>
<dbReference type="AlphaFoldDB" id="S3DER4"/>
<organism evidence="1 2">
    <name type="scientific">Glarea lozoyensis (strain ATCC 20868 / MF5171)</name>
    <dbReference type="NCBI Taxonomy" id="1116229"/>
    <lineage>
        <taxon>Eukaryota</taxon>
        <taxon>Fungi</taxon>
        <taxon>Dikarya</taxon>
        <taxon>Ascomycota</taxon>
        <taxon>Pezizomycotina</taxon>
        <taxon>Leotiomycetes</taxon>
        <taxon>Helotiales</taxon>
        <taxon>Helotiaceae</taxon>
        <taxon>Glarea</taxon>
    </lineage>
</organism>
<reference evidence="1 2" key="1">
    <citation type="journal article" date="2013" name="BMC Genomics">
        <title>Genomics-driven discovery of the pneumocandin biosynthetic gene cluster in the fungus Glarea lozoyensis.</title>
        <authorList>
            <person name="Chen L."/>
            <person name="Yue Q."/>
            <person name="Zhang X."/>
            <person name="Xiang M."/>
            <person name="Wang C."/>
            <person name="Li S."/>
            <person name="Che Y."/>
            <person name="Ortiz-Lopez F.J."/>
            <person name="Bills G.F."/>
            <person name="Liu X."/>
            <person name="An Z."/>
        </authorList>
    </citation>
    <scope>NUCLEOTIDE SEQUENCE [LARGE SCALE GENOMIC DNA]</scope>
    <source>
        <strain evidence="2">ATCC 20868 / MF5171</strain>
    </source>
</reference>
<dbReference type="Gene3D" id="3.40.50.300">
    <property type="entry name" value="P-loop containing nucleotide triphosphate hydrolases"/>
    <property type="match status" value="1"/>
</dbReference>
<dbReference type="PANTHER" id="PTHR10285">
    <property type="entry name" value="URIDINE KINASE"/>
    <property type="match status" value="1"/>
</dbReference>
<protein>
    <submittedName>
        <fullName evidence="1">p-loop containing nucleoside triphosphate hydrolase</fullName>
    </submittedName>
</protein>
<dbReference type="OMA" id="QNAHYID"/>
<dbReference type="HOGENOM" id="CLU_067202_0_1_1"/>
<dbReference type="OrthoDB" id="6362633at2759"/>
<name>S3DER4_GLAL2</name>
<accession>S3DER4</accession>
<proteinExistence type="predicted"/>
<dbReference type="SUPFAM" id="SSF52540">
    <property type="entry name" value="P-loop containing nucleoside triphosphate hydrolases"/>
    <property type="match status" value="1"/>
</dbReference>
<dbReference type="GeneID" id="19470770"/>
<dbReference type="KEGG" id="glz:GLAREA_11729"/>
<keyword evidence="1" id="KW-0378">Hydrolase</keyword>
<keyword evidence="2" id="KW-1185">Reference proteome</keyword>
<dbReference type="Proteomes" id="UP000016922">
    <property type="component" value="Unassembled WGS sequence"/>
</dbReference>
<gene>
    <name evidence="1" type="ORF">GLAREA_11729</name>
</gene>
<dbReference type="STRING" id="1116229.S3DER4"/>
<dbReference type="InterPro" id="IPR027417">
    <property type="entry name" value="P-loop_NTPase"/>
</dbReference>
<sequence>MAGGTGSGKSTLSAAVERLFNHRNTEKMKVIPLYDGFHYSQSQLATLNFNTNECPFQRHGAPFTFNSPAFIQPIQKLRQTPVTEEDQSTNGIWAPSFDHAAKDPVNNDIYIPFSQRIILLEGNYLLLNEKPWNEIRDVVDETWFVDVSREETKKRLIKRHIEAGVESTWDAAALRVENNDLLNLDLVGLSKGCSQVIISNSSNSSVDISTICR</sequence>
<evidence type="ECO:0000313" key="2">
    <source>
        <dbReference type="Proteomes" id="UP000016922"/>
    </source>
</evidence>
<dbReference type="eggNOG" id="KOG2702">
    <property type="taxonomic scope" value="Eukaryota"/>
</dbReference>